<dbReference type="Gene3D" id="1.20.5.170">
    <property type="match status" value="1"/>
</dbReference>
<feature type="compositionally biased region" description="Basic and acidic residues" evidence="6">
    <location>
        <begin position="60"/>
        <end position="70"/>
    </location>
</feature>
<gene>
    <name evidence="8" type="ORF">Taro_021861</name>
</gene>
<evidence type="ECO:0000313" key="8">
    <source>
        <dbReference type="EMBL" id="MQL89286.1"/>
    </source>
</evidence>
<keyword evidence="2" id="KW-0805">Transcription regulation</keyword>
<evidence type="ECO:0000256" key="4">
    <source>
        <dbReference type="ARBA" id="ARBA00023163"/>
    </source>
</evidence>
<accession>A0A843V2C7</accession>
<evidence type="ECO:0000256" key="5">
    <source>
        <dbReference type="ARBA" id="ARBA00023242"/>
    </source>
</evidence>
<dbReference type="PROSITE" id="PS00036">
    <property type="entry name" value="BZIP_BASIC"/>
    <property type="match status" value="1"/>
</dbReference>
<keyword evidence="5" id="KW-0539">Nucleus</keyword>
<keyword evidence="3" id="KW-0238">DNA-binding</keyword>
<dbReference type="GO" id="GO:0045893">
    <property type="term" value="P:positive regulation of DNA-templated transcription"/>
    <property type="evidence" value="ECO:0007669"/>
    <property type="project" value="TreeGrafter"/>
</dbReference>
<dbReference type="Pfam" id="PF00170">
    <property type="entry name" value="bZIP_1"/>
    <property type="match status" value="1"/>
</dbReference>
<evidence type="ECO:0000313" key="9">
    <source>
        <dbReference type="Proteomes" id="UP000652761"/>
    </source>
</evidence>
<keyword evidence="4" id="KW-0804">Transcription</keyword>
<feature type="domain" description="BZIP" evidence="7">
    <location>
        <begin position="67"/>
        <end position="117"/>
    </location>
</feature>
<dbReference type="SUPFAM" id="SSF57959">
    <property type="entry name" value="Leucine zipper domain"/>
    <property type="match status" value="1"/>
</dbReference>
<evidence type="ECO:0000256" key="3">
    <source>
        <dbReference type="ARBA" id="ARBA00023125"/>
    </source>
</evidence>
<dbReference type="Proteomes" id="UP000652761">
    <property type="component" value="Unassembled WGS sequence"/>
</dbReference>
<name>A0A843V2C7_COLES</name>
<comment type="caution">
    <text evidence="8">The sequence shown here is derived from an EMBL/GenBank/DDBJ whole genome shotgun (WGS) entry which is preliminary data.</text>
</comment>
<proteinExistence type="predicted"/>
<feature type="region of interest" description="Disordered" evidence="6">
    <location>
        <begin position="13"/>
        <end position="91"/>
    </location>
</feature>
<dbReference type="PANTHER" id="PTHR45764:SF21">
    <property type="entry name" value="OS03G0770000 PROTEIN"/>
    <property type="match status" value="1"/>
</dbReference>
<keyword evidence="9" id="KW-1185">Reference proteome</keyword>
<dbReference type="SMART" id="SM00338">
    <property type="entry name" value="BRLZ"/>
    <property type="match status" value="1"/>
</dbReference>
<dbReference type="GO" id="GO:0003700">
    <property type="term" value="F:DNA-binding transcription factor activity"/>
    <property type="evidence" value="ECO:0007669"/>
    <property type="project" value="InterPro"/>
</dbReference>
<dbReference type="EMBL" id="NMUH01001135">
    <property type="protein sequence ID" value="MQL89286.1"/>
    <property type="molecule type" value="Genomic_DNA"/>
</dbReference>
<dbReference type="InterPro" id="IPR046347">
    <property type="entry name" value="bZIP_sf"/>
</dbReference>
<evidence type="ECO:0000256" key="6">
    <source>
        <dbReference type="SAM" id="MobiDB-lite"/>
    </source>
</evidence>
<dbReference type="OrthoDB" id="551672at2759"/>
<dbReference type="GO" id="GO:0046982">
    <property type="term" value="F:protein heterodimerization activity"/>
    <property type="evidence" value="ECO:0007669"/>
    <property type="project" value="UniProtKB-ARBA"/>
</dbReference>
<organism evidence="8 9">
    <name type="scientific">Colocasia esculenta</name>
    <name type="common">Wild taro</name>
    <name type="synonym">Arum esculentum</name>
    <dbReference type="NCBI Taxonomy" id="4460"/>
    <lineage>
        <taxon>Eukaryota</taxon>
        <taxon>Viridiplantae</taxon>
        <taxon>Streptophyta</taxon>
        <taxon>Embryophyta</taxon>
        <taxon>Tracheophyta</taxon>
        <taxon>Spermatophyta</taxon>
        <taxon>Magnoliopsida</taxon>
        <taxon>Liliopsida</taxon>
        <taxon>Araceae</taxon>
        <taxon>Aroideae</taxon>
        <taxon>Colocasieae</taxon>
        <taxon>Colocasia</taxon>
    </lineage>
</organism>
<dbReference type="InterPro" id="IPR045314">
    <property type="entry name" value="bZIP_plant_GBF1"/>
</dbReference>
<dbReference type="GO" id="GO:0000976">
    <property type="term" value="F:transcription cis-regulatory region binding"/>
    <property type="evidence" value="ECO:0007669"/>
    <property type="project" value="TreeGrafter"/>
</dbReference>
<feature type="compositionally biased region" description="Pro residues" evidence="6">
    <location>
        <begin position="22"/>
        <end position="38"/>
    </location>
</feature>
<dbReference type="AlphaFoldDB" id="A0A843V2C7"/>
<reference evidence="8" key="1">
    <citation type="submission" date="2017-07" db="EMBL/GenBank/DDBJ databases">
        <title>Taro Niue Genome Assembly and Annotation.</title>
        <authorList>
            <person name="Atibalentja N."/>
            <person name="Keating K."/>
            <person name="Fields C.J."/>
        </authorList>
    </citation>
    <scope>NUCLEOTIDE SEQUENCE</scope>
    <source>
        <strain evidence="8">Niue_2</strain>
        <tissue evidence="8">Leaf</tissue>
    </source>
</reference>
<evidence type="ECO:0000256" key="1">
    <source>
        <dbReference type="ARBA" id="ARBA00004123"/>
    </source>
</evidence>
<dbReference type="PANTHER" id="PTHR45764">
    <property type="entry name" value="BZIP TRANSCRIPTION FACTOR 44"/>
    <property type="match status" value="1"/>
</dbReference>
<evidence type="ECO:0000259" key="7">
    <source>
        <dbReference type="PROSITE" id="PS50217"/>
    </source>
</evidence>
<sequence>MPLQAFEGGFRCTPWENSALFSPPPAHPPTPRLQPPSPAQAQTQFQTHQVATPRSSGSEEPDRSREEERRLRRMISNRESARRSRMRKQRHLKDLRAQVDQLKSQNRELVDQLAAVTGHCLLFCRDNDRLRSEAAALRRRLVLFRCLQRLPPPPPGPPGFPPPSAGTQALAVYGVGFIPETELIA</sequence>
<feature type="compositionally biased region" description="Polar residues" evidence="6">
    <location>
        <begin position="39"/>
        <end position="53"/>
    </location>
</feature>
<dbReference type="FunFam" id="1.20.5.170:FF:000020">
    <property type="entry name" value="BZIP transcription factor"/>
    <property type="match status" value="1"/>
</dbReference>
<dbReference type="InterPro" id="IPR004827">
    <property type="entry name" value="bZIP"/>
</dbReference>
<protein>
    <recommendedName>
        <fullName evidence="7">BZIP domain-containing protein</fullName>
    </recommendedName>
</protein>
<dbReference type="CDD" id="cd14702">
    <property type="entry name" value="bZIP_plant_GBF1"/>
    <property type="match status" value="1"/>
</dbReference>
<dbReference type="PROSITE" id="PS50217">
    <property type="entry name" value="BZIP"/>
    <property type="match status" value="1"/>
</dbReference>
<evidence type="ECO:0000256" key="2">
    <source>
        <dbReference type="ARBA" id="ARBA00023015"/>
    </source>
</evidence>
<dbReference type="GO" id="GO:0005634">
    <property type="term" value="C:nucleus"/>
    <property type="evidence" value="ECO:0007669"/>
    <property type="project" value="UniProtKB-SubCell"/>
</dbReference>
<comment type="subcellular location">
    <subcellularLocation>
        <location evidence="1">Nucleus</location>
    </subcellularLocation>
</comment>